<name>A0ABU5IU59_9BACI</name>
<protein>
    <recommendedName>
        <fullName evidence="1">Copper amine oxidase-like N-terminal domain-containing protein</fullName>
    </recommendedName>
</protein>
<gene>
    <name evidence="2" type="ORF">SM124_02810</name>
</gene>
<dbReference type="InterPro" id="IPR036582">
    <property type="entry name" value="Mao_N_sf"/>
</dbReference>
<dbReference type="EMBL" id="JAXOFX010000001">
    <property type="protein sequence ID" value="MDZ5470674.1"/>
    <property type="molecule type" value="Genomic_DNA"/>
</dbReference>
<reference evidence="2 3" key="1">
    <citation type="submission" date="2023-11" db="EMBL/GenBank/DDBJ databases">
        <title>Bacillus jintuensis, isolated from a mudflat on the Beibu Gulf coast.</title>
        <authorList>
            <person name="Li M."/>
        </authorList>
    </citation>
    <scope>NUCLEOTIDE SEQUENCE [LARGE SCALE GENOMIC DNA]</scope>
    <source>
        <strain evidence="2 3">31A1R</strain>
    </source>
</reference>
<feature type="domain" description="Copper amine oxidase-like N-terminal" evidence="1">
    <location>
        <begin position="373"/>
        <end position="464"/>
    </location>
</feature>
<comment type="caution">
    <text evidence="2">The sequence shown here is derived from an EMBL/GenBank/DDBJ whole genome shotgun (WGS) entry which is preliminary data.</text>
</comment>
<organism evidence="2 3">
    <name type="scientific">Robertmurraya mangrovi</name>
    <dbReference type="NCBI Taxonomy" id="3098077"/>
    <lineage>
        <taxon>Bacteria</taxon>
        <taxon>Bacillati</taxon>
        <taxon>Bacillota</taxon>
        <taxon>Bacilli</taxon>
        <taxon>Bacillales</taxon>
        <taxon>Bacillaceae</taxon>
        <taxon>Robertmurraya</taxon>
    </lineage>
</organism>
<dbReference type="RefSeq" id="WP_322444966.1">
    <property type="nucleotide sequence ID" value="NZ_JAXOFX010000001.1"/>
</dbReference>
<evidence type="ECO:0000259" key="1">
    <source>
        <dbReference type="Pfam" id="PF07833"/>
    </source>
</evidence>
<dbReference type="SUPFAM" id="SSF55383">
    <property type="entry name" value="Copper amine oxidase, domain N"/>
    <property type="match status" value="1"/>
</dbReference>
<proteinExistence type="predicted"/>
<keyword evidence="3" id="KW-1185">Reference proteome</keyword>
<accession>A0ABU5IU59</accession>
<dbReference type="Pfam" id="PF07833">
    <property type="entry name" value="Cu_amine_oxidN1"/>
    <property type="match status" value="1"/>
</dbReference>
<dbReference type="InterPro" id="IPR012854">
    <property type="entry name" value="Cu_amine_oxidase-like_N"/>
</dbReference>
<sequence>MWKTSFTIFFILTTAISAMLFWQWNVYSKQDESSNNRVLERAHQTITIESKKESLNVTQTITWLTNGKEYSVVIPESVSKWSCLKKDDEECESKDENPFTFRVDNGQFTFKLKVPINEGEKSFLLNEWEVNIPDVKMTKTSIEIVDYSRREGTWVTGLPLKGMNELDLIDHYVFEGSSSATSLYWQSRPLFLIHNQQDLSYYSKNKAQEINSFKSLKTLKGIPSLSIVMTDQYSETNGNGLIISKPSIKEKTLERKIIRAYFNTKFERLPIEESWLVDVFTSIVIKQESKSVKGNKVINELKNKLDKDTFNKFIQQVINEEQPINPESLDQLLEDLYGKGTHFFKLNKNESTKFIPLYFYENRKVVINEKEHKDIELIYKEEQKLFPFIETMTALGFEVKVLSDKETLLLSKGNNSYRFFLNQNIFIYNEEDYGLLENPLINLHGQIYIDFRWLHTLFKISMDETEESIVLTLPEE</sequence>
<evidence type="ECO:0000313" key="3">
    <source>
        <dbReference type="Proteomes" id="UP001290455"/>
    </source>
</evidence>
<dbReference type="Proteomes" id="UP001290455">
    <property type="component" value="Unassembled WGS sequence"/>
</dbReference>
<evidence type="ECO:0000313" key="2">
    <source>
        <dbReference type="EMBL" id="MDZ5470674.1"/>
    </source>
</evidence>